<keyword evidence="2 6" id="KW-0479">Metal-binding</keyword>
<protein>
    <submittedName>
        <fullName evidence="9">Oligoendopeptidase F</fullName>
    </submittedName>
</protein>
<dbReference type="Gene3D" id="1.10.1370.20">
    <property type="entry name" value="Oligoendopeptidase f, C-terminal domain"/>
    <property type="match status" value="1"/>
</dbReference>
<dbReference type="PANTHER" id="PTHR11804:SF5">
    <property type="entry name" value="OLIGOENDOPEPTIDASE F"/>
    <property type="match status" value="1"/>
</dbReference>
<organism evidence="9 10">
    <name type="scientific">Patulibacter medicamentivorans</name>
    <dbReference type="NCBI Taxonomy" id="1097667"/>
    <lineage>
        <taxon>Bacteria</taxon>
        <taxon>Bacillati</taxon>
        <taxon>Actinomycetota</taxon>
        <taxon>Thermoleophilia</taxon>
        <taxon>Solirubrobacterales</taxon>
        <taxon>Patulibacteraceae</taxon>
        <taxon>Patulibacter</taxon>
    </lineage>
</organism>
<dbReference type="Pfam" id="PF08439">
    <property type="entry name" value="Peptidase_M3_N"/>
    <property type="match status" value="1"/>
</dbReference>
<evidence type="ECO:0000256" key="4">
    <source>
        <dbReference type="ARBA" id="ARBA00022833"/>
    </source>
</evidence>
<evidence type="ECO:0000256" key="1">
    <source>
        <dbReference type="ARBA" id="ARBA00022670"/>
    </source>
</evidence>
<evidence type="ECO:0000259" key="7">
    <source>
        <dbReference type="Pfam" id="PF01432"/>
    </source>
</evidence>
<dbReference type="InterPro" id="IPR042088">
    <property type="entry name" value="OligoPept_F_C"/>
</dbReference>
<comment type="cofactor">
    <cofactor evidence="6">
        <name>Zn(2+)</name>
        <dbReference type="ChEBI" id="CHEBI:29105"/>
    </cofactor>
    <text evidence="6">Binds 1 zinc ion.</text>
</comment>
<keyword evidence="3 6" id="KW-0378">Hydrolase</keyword>
<evidence type="ECO:0000313" key="10">
    <source>
        <dbReference type="Proteomes" id="UP000005143"/>
    </source>
</evidence>
<dbReference type="AlphaFoldDB" id="H0E3C7"/>
<keyword evidence="1 6" id="KW-0645">Protease</keyword>
<keyword evidence="4 6" id="KW-0862">Zinc</keyword>
<dbReference type="Proteomes" id="UP000005143">
    <property type="component" value="Unassembled WGS sequence"/>
</dbReference>
<dbReference type="Gene3D" id="1.20.140.70">
    <property type="entry name" value="Oligopeptidase f, N-terminal domain"/>
    <property type="match status" value="1"/>
</dbReference>
<dbReference type="Pfam" id="PF01432">
    <property type="entry name" value="Peptidase_M3"/>
    <property type="match status" value="1"/>
</dbReference>
<dbReference type="SUPFAM" id="SSF55486">
    <property type="entry name" value="Metalloproteases ('zincins'), catalytic domain"/>
    <property type="match status" value="1"/>
</dbReference>
<accession>H0E3C7</accession>
<dbReference type="GO" id="GO:0046872">
    <property type="term" value="F:metal ion binding"/>
    <property type="evidence" value="ECO:0007669"/>
    <property type="project" value="UniProtKB-UniRule"/>
</dbReference>
<evidence type="ECO:0000313" key="9">
    <source>
        <dbReference type="EMBL" id="EHN11811.1"/>
    </source>
</evidence>
<dbReference type="PATRIC" id="fig|1097667.3.peg.1291"/>
<dbReference type="OrthoDB" id="9766487at2"/>
<comment type="similarity">
    <text evidence="6">Belongs to the peptidase M3 family.</text>
</comment>
<reference evidence="9 10" key="1">
    <citation type="journal article" date="2013" name="Biodegradation">
        <title>Quantitative proteomic analysis of ibuprofen-degrading Patulibacter sp. strain I11.</title>
        <authorList>
            <person name="Almeida B."/>
            <person name="Kjeldal H."/>
            <person name="Lolas I."/>
            <person name="Knudsen A.D."/>
            <person name="Carvalho G."/>
            <person name="Nielsen K.L."/>
            <person name="Barreto Crespo M.T."/>
            <person name="Stensballe A."/>
            <person name="Nielsen J.L."/>
        </authorList>
    </citation>
    <scope>NUCLEOTIDE SEQUENCE [LARGE SCALE GENOMIC DNA]</scope>
    <source>
        <strain evidence="9 10">I11</strain>
    </source>
</reference>
<gene>
    <name evidence="9" type="ORF">PAI11_12950</name>
</gene>
<dbReference type="GO" id="GO:0006518">
    <property type="term" value="P:peptide metabolic process"/>
    <property type="evidence" value="ECO:0007669"/>
    <property type="project" value="TreeGrafter"/>
</dbReference>
<dbReference type="EMBL" id="AGUD01000065">
    <property type="protein sequence ID" value="EHN11811.1"/>
    <property type="molecule type" value="Genomic_DNA"/>
</dbReference>
<dbReference type="RefSeq" id="WP_007572210.1">
    <property type="nucleotide sequence ID" value="NZ_AGUD01000065.1"/>
</dbReference>
<proteinExistence type="inferred from homology"/>
<evidence type="ECO:0000256" key="2">
    <source>
        <dbReference type="ARBA" id="ARBA00022723"/>
    </source>
</evidence>
<evidence type="ECO:0000256" key="5">
    <source>
        <dbReference type="ARBA" id="ARBA00023049"/>
    </source>
</evidence>
<dbReference type="InterPro" id="IPR001567">
    <property type="entry name" value="Pept_M3A_M3B_dom"/>
</dbReference>
<evidence type="ECO:0000256" key="6">
    <source>
        <dbReference type="RuleBase" id="RU003435"/>
    </source>
</evidence>
<dbReference type="PANTHER" id="PTHR11804">
    <property type="entry name" value="PROTEASE M3 THIMET OLIGOPEPTIDASE-RELATED"/>
    <property type="match status" value="1"/>
</dbReference>
<feature type="domain" description="Oligopeptidase F N-terminal" evidence="8">
    <location>
        <begin position="121"/>
        <end position="185"/>
    </location>
</feature>
<evidence type="ECO:0000259" key="8">
    <source>
        <dbReference type="Pfam" id="PF08439"/>
    </source>
</evidence>
<sequence>MSTAVEHTDVAWDLETLVTEGTPDGTPAGAAGVEALLEDAQGRADRFAATYQGKVAEIDGAGLAAAIAELAELSDLIGRAGSYASLKFAEDTTKPEHGALLAKVEERATAVQTKLLFFELEWTALDDDAAEALLGAEGLETARHYLRTVRREKPHQLSEPEERILAEKQTSSRGAWDRLFDELTSVIEVQLDEDGEPVALDVALAQLTNPSRETRQKVAEAVTKALAPGLRTRAFIFNTLLQDKAVEDRLRSFPSWIASRNLANEASDESVQALVDAVQESYDIPQRWYRLKAKILGIDQLADYDRMASITQADEQEFSWAQATDLVFSSFDAFDPQMGDVARRFVSEGWIDAPPRTGKRGGAFCAYTVPTHHPYVLLNWTSRRRDVLTLAHELGHGIHAYLARDRGPFEQHTPLTLAETASVFGETLVFDRLLTETTDPQARLGLLAEQIEGSIATIFRQTAMNRFENAVHTARREEGELSVERFGELWHDTQYAMLGDAVEITDGYRGWWSYVPHFIGTPGYVYAYAYGQLMALSVYGRYRQEGPSFAPKYLQLLGAGGSRSPEDLVAIAGLDLADPGFWRSGLALVREQLEQAEAAAVEAGAVSG</sequence>
<feature type="domain" description="Peptidase M3A/M3B catalytic" evidence="7">
    <location>
        <begin position="207"/>
        <end position="584"/>
    </location>
</feature>
<dbReference type="InterPro" id="IPR013647">
    <property type="entry name" value="OligopepF_N_dom"/>
</dbReference>
<keyword evidence="5 6" id="KW-0482">Metalloprotease</keyword>
<dbReference type="InterPro" id="IPR045090">
    <property type="entry name" value="Pept_M3A_M3B"/>
</dbReference>
<evidence type="ECO:0000256" key="3">
    <source>
        <dbReference type="ARBA" id="ARBA00022801"/>
    </source>
</evidence>
<name>H0E3C7_9ACTN</name>
<dbReference type="InterPro" id="IPR011977">
    <property type="entry name" value="Pept_M3B_clade3"/>
</dbReference>
<dbReference type="NCBIfam" id="TIGR02290">
    <property type="entry name" value="M3_fam_3"/>
    <property type="match status" value="1"/>
</dbReference>
<dbReference type="GO" id="GO:0004222">
    <property type="term" value="F:metalloendopeptidase activity"/>
    <property type="evidence" value="ECO:0007669"/>
    <property type="project" value="InterPro"/>
</dbReference>
<dbReference type="CDD" id="cd09610">
    <property type="entry name" value="M3B_PepF"/>
    <property type="match status" value="1"/>
</dbReference>
<comment type="caution">
    <text evidence="9">The sequence shown here is derived from an EMBL/GenBank/DDBJ whole genome shotgun (WGS) entry which is preliminary data.</text>
</comment>
<dbReference type="GO" id="GO:0006508">
    <property type="term" value="P:proteolysis"/>
    <property type="evidence" value="ECO:0007669"/>
    <property type="project" value="UniProtKB-KW"/>
</dbReference>
<keyword evidence="10" id="KW-1185">Reference proteome</keyword>